<feature type="transmembrane region" description="Helical" evidence="10">
    <location>
        <begin position="296"/>
        <end position="318"/>
    </location>
</feature>
<dbReference type="FunFam" id="3.40.50.300:FF:001001">
    <property type="entry name" value="Multidrug ABC transporter ATP-binding protein"/>
    <property type="match status" value="1"/>
</dbReference>
<evidence type="ECO:0000256" key="3">
    <source>
        <dbReference type="ARBA" id="ARBA00022475"/>
    </source>
</evidence>
<evidence type="ECO:0000256" key="6">
    <source>
        <dbReference type="ARBA" id="ARBA00022741"/>
    </source>
</evidence>
<reference evidence="13 14" key="1">
    <citation type="submission" date="2020-08" db="EMBL/GenBank/DDBJ databases">
        <title>Genomic Encyclopedia of Type Strains, Phase IV (KMG-IV): sequencing the most valuable type-strain genomes for metagenomic binning, comparative biology and taxonomic classification.</title>
        <authorList>
            <person name="Goeker M."/>
        </authorList>
    </citation>
    <scope>NUCLEOTIDE SEQUENCE [LARGE SCALE GENOMIC DNA]</scope>
    <source>
        <strain evidence="13 14">DSM 11590</strain>
    </source>
</reference>
<evidence type="ECO:0000259" key="11">
    <source>
        <dbReference type="PROSITE" id="PS50893"/>
    </source>
</evidence>
<dbReference type="SMART" id="SM00382">
    <property type="entry name" value="AAA"/>
    <property type="match status" value="1"/>
</dbReference>
<feature type="domain" description="ABC transporter" evidence="11">
    <location>
        <begin position="352"/>
        <end position="592"/>
    </location>
</feature>
<gene>
    <name evidence="13" type="ORF">FHS48_002655</name>
</gene>
<keyword evidence="9 10" id="KW-0472">Membrane</keyword>
<keyword evidence="4" id="KW-0997">Cell inner membrane</keyword>
<dbReference type="EMBL" id="JACIIX010000010">
    <property type="protein sequence ID" value="MBB6211218.1"/>
    <property type="molecule type" value="Genomic_DNA"/>
</dbReference>
<evidence type="ECO:0000313" key="14">
    <source>
        <dbReference type="Proteomes" id="UP000544872"/>
    </source>
</evidence>
<dbReference type="Pfam" id="PF00664">
    <property type="entry name" value="ABC_membrane"/>
    <property type="match status" value="1"/>
</dbReference>
<proteinExistence type="predicted"/>
<evidence type="ECO:0000259" key="12">
    <source>
        <dbReference type="PROSITE" id="PS50929"/>
    </source>
</evidence>
<dbReference type="Proteomes" id="UP000544872">
    <property type="component" value="Unassembled WGS sequence"/>
</dbReference>
<dbReference type="AlphaFoldDB" id="A0A7X0DML6"/>
<keyword evidence="7 13" id="KW-0067">ATP-binding</keyword>
<evidence type="ECO:0000313" key="13">
    <source>
        <dbReference type="EMBL" id="MBB6211218.1"/>
    </source>
</evidence>
<dbReference type="RefSeq" id="WP_184264041.1">
    <property type="nucleotide sequence ID" value="NZ_JACIIX010000010.1"/>
</dbReference>
<dbReference type="InterPro" id="IPR017871">
    <property type="entry name" value="ABC_transporter-like_CS"/>
</dbReference>
<dbReference type="Pfam" id="PF00005">
    <property type="entry name" value="ABC_tran"/>
    <property type="match status" value="1"/>
</dbReference>
<feature type="transmembrane region" description="Helical" evidence="10">
    <location>
        <begin position="73"/>
        <end position="91"/>
    </location>
</feature>
<evidence type="ECO:0000256" key="10">
    <source>
        <dbReference type="SAM" id="Phobius"/>
    </source>
</evidence>
<feature type="transmembrane region" description="Helical" evidence="10">
    <location>
        <begin position="262"/>
        <end position="284"/>
    </location>
</feature>
<protein>
    <submittedName>
        <fullName evidence="13">ATP-binding cassette subfamily B protein</fullName>
    </submittedName>
</protein>
<dbReference type="PANTHER" id="PTHR24221:SF654">
    <property type="entry name" value="ATP-BINDING CASSETTE SUB-FAMILY B MEMBER 6"/>
    <property type="match status" value="1"/>
</dbReference>
<evidence type="ECO:0000256" key="1">
    <source>
        <dbReference type="ARBA" id="ARBA00004651"/>
    </source>
</evidence>
<dbReference type="GO" id="GO:0005524">
    <property type="term" value="F:ATP binding"/>
    <property type="evidence" value="ECO:0007669"/>
    <property type="project" value="UniProtKB-KW"/>
</dbReference>
<sequence>MPSTSPPVPPPPVSGFADALAPDRLRLGLTLGLSALTALLELAPYGLVWAIGALLLGTAPFAGAGATPGADPALLLALAGLTLLCVMARTVCQGATLLLAHHIAFAAETRLRHRLIDHIARLPLLRLDGKAAALKRTVMEDVGRLNGVLGHTLPDVVTGLLLPVAATAVLLAVDWRLTLAVLALLPLAVLAQWRMAGGSADQYARWIAAEAEAGTALAAYVRGLVTLRAFNRQADTLSQVHGAITAVSQLAAAITRRAAAPYAVFGMSMTYPPMVVLAAGLPLYASGALPADRLLLFVAVGGTTLLPLGRAVLALHGLRALQASAGRINALLALPGMPDPVPPAPLPQDTTLTFDAVSFHAAPEAGQGGGHCLLDRVSFTAAPGTTTVIVGPSGAGKTTLARLAARLDDCSGGQIRLGGTDLRALSLQDLRSRIAVVFQDPVLFDGSLRDSLRMARPGASDADLTAALHAAGAAPLLDTLPGGLDARVGDHGTRLSGGERQRIALARAFLKDAPILILDEATAHVDPMAEREIRAALHTLMRGRTVLVIAHRLRGLETADQIVVLESGRLTACGPHSQLLTTSPTYSRLWAGQARTDDWSLRARTETDRCDT</sequence>
<dbReference type="GO" id="GO:0005886">
    <property type="term" value="C:plasma membrane"/>
    <property type="evidence" value="ECO:0007669"/>
    <property type="project" value="UniProtKB-SubCell"/>
</dbReference>
<keyword evidence="2" id="KW-0813">Transport</keyword>
<evidence type="ECO:0000256" key="2">
    <source>
        <dbReference type="ARBA" id="ARBA00022448"/>
    </source>
</evidence>
<evidence type="ECO:0000256" key="7">
    <source>
        <dbReference type="ARBA" id="ARBA00022840"/>
    </source>
</evidence>
<dbReference type="InterPro" id="IPR003439">
    <property type="entry name" value="ABC_transporter-like_ATP-bd"/>
</dbReference>
<feature type="domain" description="ABC transmembrane type-1" evidence="12">
    <location>
        <begin position="29"/>
        <end position="320"/>
    </location>
</feature>
<dbReference type="GO" id="GO:0016887">
    <property type="term" value="F:ATP hydrolysis activity"/>
    <property type="evidence" value="ECO:0007669"/>
    <property type="project" value="InterPro"/>
</dbReference>
<evidence type="ECO:0000256" key="8">
    <source>
        <dbReference type="ARBA" id="ARBA00022989"/>
    </source>
</evidence>
<comment type="subcellular location">
    <subcellularLocation>
        <location evidence="1">Cell membrane</location>
        <topology evidence="1">Multi-pass membrane protein</topology>
    </subcellularLocation>
</comment>
<dbReference type="SUPFAM" id="SSF52540">
    <property type="entry name" value="P-loop containing nucleoside triphosphate hydrolases"/>
    <property type="match status" value="1"/>
</dbReference>
<accession>A0A7X0DML6</accession>
<evidence type="ECO:0000256" key="9">
    <source>
        <dbReference type="ARBA" id="ARBA00023136"/>
    </source>
</evidence>
<dbReference type="PROSITE" id="PS00211">
    <property type="entry name" value="ABC_TRANSPORTER_1"/>
    <property type="match status" value="1"/>
</dbReference>
<comment type="caution">
    <text evidence="13">The sequence shown here is derived from an EMBL/GenBank/DDBJ whole genome shotgun (WGS) entry which is preliminary data.</text>
</comment>
<dbReference type="SUPFAM" id="SSF90123">
    <property type="entry name" value="ABC transporter transmembrane region"/>
    <property type="match status" value="1"/>
</dbReference>
<dbReference type="Gene3D" id="3.40.50.300">
    <property type="entry name" value="P-loop containing nucleotide triphosphate hydrolases"/>
    <property type="match status" value="1"/>
</dbReference>
<dbReference type="InterPro" id="IPR036640">
    <property type="entry name" value="ABC1_TM_sf"/>
</dbReference>
<keyword evidence="5 10" id="KW-0812">Transmembrane</keyword>
<keyword evidence="6" id="KW-0547">Nucleotide-binding</keyword>
<feature type="transmembrane region" description="Helical" evidence="10">
    <location>
        <begin position="160"/>
        <end position="185"/>
    </location>
</feature>
<name>A0A7X0DML6_NOVIT</name>
<dbReference type="InterPro" id="IPR003593">
    <property type="entry name" value="AAA+_ATPase"/>
</dbReference>
<dbReference type="GO" id="GO:0140359">
    <property type="term" value="F:ABC-type transporter activity"/>
    <property type="evidence" value="ECO:0007669"/>
    <property type="project" value="InterPro"/>
</dbReference>
<dbReference type="InterPro" id="IPR011527">
    <property type="entry name" value="ABC1_TM_dom"/>
</dbReference>
<dbReference type="InterPro" id="IPR027417">
    <property type="entry name" value="P-loop_NTPase"/>
</dbReference>
<dbReference type="PROSITE" id="PS50929">
    <property type="entry name" value="ABC_TM1F"/>
    <property type="match status" value="1"/>
</dbReference>
<dbReference type="PROSITE" id="PS50893">
    <property type="entry name" value="ABC_TRANSPORTER_2"/>
    <property type="match status" value="1"/>
</dbReference>
<evidence type="ECO:0000256" key="5">
    <source>
        <dbReference type="ARBA" id="ARBA00022692"/>
    </source>
</evidence>
<keyword evidence="3" id="KW-1003">Cell membrane</keyword>
<dbReference type="GO" id="GO:0034040">
    <property type="term" value="F:ATPase-coupled lipid transmembrane transporter activity"/>
    <property type="evidence" value="ECO:0007669"/>
    <property type="project" value="TreeGrafter"/>
</dbReference>
<dbReference type="InterPro" id="IPR039421">
    <property type="entry name" value="Type_1_exporter"/>
</dbReference>
<feature type="transmembrane region" description="Helical" evidence="10">
    <location>
        <begin position="42"/>
        <end position="61"/>
    </location>
</feature>
<keyword evidence="8 10" id="KW-1133">Transmembrane helix</keyword>
<evidence type="ECO:0000256" key="4">
    <source>
        <dbReference type="ARBA" id="ARBA00022519"/>
    </source>
</evidence>
<organism evidence="13 14">
    <name type="scientific">Novispirillum itersonii</name>
    <name type="common">Aquaspirillum itersonii</name>
    <dbReference type="NCBI Taxonomy" id="189"/>
    <lineage>
        <taxon>Bacteria</taxon>
        <taxon>Pseudomonadati</taxon>
        <taxon>Pseudomonadota</taxon>
        <taxon>Alphaproteobacteria</taxon>
        <taxon>Rhodospirillales</taxon>
        <taxon>Novispirillaceae</taxon>
        <taxon>Novispirillum</taxon>
    </lineage>
</organism>
<dbReference type="PANTHER" id="PTHR24221">
    <property type="entry name" value="ATP-BINDING CASSETTE SUB-FAMILY B"/>
    <property type="match status" value="1"/>
</dbReference>
<keyword evidence="14" id="KW-1185">Reference proteome</keyword>
<dbReference type="Gene3D" id="1.20.1560.10">
    <property type="entry name" value="ABC transporter type 1, transmembrane domain"/>
    <property type="match status" value="1"/>
</dbReference>